<sequence>MNHKTFDYKAVKPAFGLESLEDIDKNLLEFFHNDTDDRKKDCKSKIIHKVRRNAAKYEGAGHLHDWWMNFWGTSSIMFSEYLFSDIYDDDGTGSLRNEKALRDRKWHDFVDLLEYNAAINFIYDKKPYIDIRLLWLDRNYKENLKDKNLKAGTKLNFTYYRGDRTLFCSSINTQIFLRGYVKESVDISDEQTIQMEITKDVSALDLFENYLSNPVAPRFSTYGGFRASLEPDAEDPNLWNAIIISVCPKIFSADGYSTSETMTGSTTYNDILFEFIKGLAYQLGNQMIFILL</sequence>
<dbReference type="AlphaFoldDB" id="A0A5J4RZV5"/>
<name>A0A5J4RZV5_9ZZZZ</name>
<comment type="caution">
    <text evidence="1">The sequence shown here is derived from an EMBL/GenBank/DDBJ whole genome shotgun (WGS) entry which is preliminary data.</text>
</comment>
<protein>
    <submittedName>
        <fullName evidence="1">Uncharacterized protein</fullName>
    </submittedName>
</protein>
<evidence type="ECO:0000313" key="1">
    <source>
        <dbReference type="EMBL" id="KAA6338952.1"/>
    </source>
</evidence>
<reference evidence="1" key="1">
    <citation type="submission" date="2019-03" db="EMBL/GenBank/DDBJ databases">
        <title>Single cell metagenomics reveals metabolic interactions within the superorganism composed of flagellate Streblomastix strix and complex community of Bacteroidetes bacteria on its surface.</title>
        <authorList>
            <person name="Treitli S.C."/>
            <person name="Kolisko M."/>
            <person name="Husnik F."/>
            <person name="Keeling P."/>
            <person name="Hampl V."/>
        </authorList>
    </citation>
    <scope>NUCLEOTIDE SEQUENCE</scope>
    <source>
        <strain evidence="1">STM</strain>
    </source>
</reference>
<proteinExistence type="predicted"/>
<gene>
    <name evidence="1" type="ORF">EZS27_013084</name>
</gene>
<organism evidence="1">
    <name type="scientific">termite gut metagenome</name>
    <dbReference type="NCBI Taxonomy" id="433724"/>
    <lineage>
        <taxon>unclassified sequences</taxon>
        <taxon>metagenomes</taxon>
        <taxon>organismal metagenomes</taxon>
    </lineage>
</organism>
<accession>A0A5J4RZV5</accession>
<dbReference type="EMBL" id="SNRY01000575">
    <property type="protein sequence ID" value="KAA6338952.1"/>
    <property type="molecule type" value="Genomic_DNA"/>
</dbReference>